<keyword evidence="3" id="KW-1185">Reference proteome</keyword>
<dbReference type="Proteomes" id="UP001614394">
    <property type="component" value="Unassembled WGS sequence"/>
</dbReference>
<sequence length="122" mass="13509">MPFAAITYDIKAGYEKEIGEIFGGFRRVGSPVVKSEGEETTRILATAVFIRDATMVRVIEYEGDLQDVARFMASQPGVQEVERKLAPYLTRPRDTGTPEGFIATFNRSLLTCLTQISARDAS</sequence>
<protein>
    <submittedName>
        <fullName evidence="2">SchA/CurD-like domain-containing protein</fullName>
    </submittedName>
</protein>
<gene>
    <name evidence="2" type="ORF">ACIGXA_07920</name>
</gene>
<feature type="domain" description="SchA/CurD-like" evidence="1">
    <location>
        <begin position="1"/>
        <end position="117"/>
    </location>
</feature>
<evidence type="ECO:0000313" key="2">
    <source>
        <dbReference type="EMBL" id="MFI9100439.1"/>
    </source>
</evidence>
<dbReference type="Pfam" id="PF04486">
    <property type="entry name" value="SchA_CurD"/>
    <property type="match status" value="1"/>
</dbReference>
<dbReference type="RefSeq" id="WP_250979185.1">
    <property type="nucleotide sequence ID" value="NZ_JBITYG010000002.1"/>
</dbReference>
<evidence type="ECO:0000313" key="3">
    <source>
        <dbReference type="Proteomes" id="UP001614394"/>
    </source>
</evidence>
<dbReference type="InterPro" id="IPR007575">
    <property type="entry name" value="SchA_CurD-like"/>
</dbReference>
<reference evidence="2 3" key="1">
    <citation type="submission" date="2024-10" db="EMBL/GenBank/DDBJ databases">
        <title>The Natural Products Discovery Center: Release of the First 8490 Sequenced Strains for Exploring Actinobacteria Biosynthetic Diversity.</title>
        <authorList>
            <person name="Kalkreuter E."/>
            <person name="Kautsar S.A."/>
            <person name="Yang D."/>
            <person name="Bader C.D."/>
            <person name="Teijaro C.N."/>
            <person name="Fluegel L."/>
            <person name="Davis C.M."/>
            <person name="Simpson J.R."/>
            <person name="Lauterbach L."/>
            <person name="Steele A.D."/>
            <person name="Gui C."/>
            <person name="Meng S."/>
            <person name="Li G."/>
            <person name="Viehrig K."/>
            <person name="Ye F."/>
            <person name="Su P."/>
            <person name="Kiefer A.F."/>
            <person name="Nichols A."/>
            <person name="Cepeda A.J."/>
            <person name="Yan W."/>
            <person name="Fan B."/>
            <person name="Jiang Y."/>
            <person name="Adhikari A."/>
            <person name="Zheng C.-J."/>
            <person name="Schuster L."/>
            <person name="Cowan T.M."/>
            <person name="Smanski M.J."/>
            <person name="Chevrette M.G."/>
            <person name="De Carvalho L.P.S."/>
            <person name="Shen B."/>
        </authorList>
    </citation>
    <scope>NUCLEOTIDE SEQUENCE [LARGE SCALE GENOMIC DNA]</scope>
    <source>
        <strain evidence="2 3">NPDC053399</strain>
    </source>
</reference>
<comment type="caution">
    <text evidence="2">The sequence shown here is derived from an EMBL/GenBank/DDBJ whole genome shotgun (WGS) entry which is preliminary data.</text>
</comment>
<accession>A0ABW8C207</accession>
<evidence type="ECO:0000259" key="1">
    <source>
        <dbReference type="Pfam" id="PF04486"/>
    </source>
</evidence>
<proteinExistence type="predicted"/>
<name>A0ABW8C207_9ACTN</name>
<dbReference type="EMBL" id="JBITYG010000002">
    <property type="protein sequence ID" value="MFI9100439.1"/>
    <property type="molecule type" value="Genomic_DNA"/>
</dbReference>
<organism evidence="2 3">
    <name type="scientific">Streptomyces fildesensis</name>
    <dbReference type="NCBI Taxonomy" id="375757"/>
    <lineage>
        <taxon>Bacteria</taxon>
        <taxon>Bacillati</taxon>
        <taxon>Actinomycetota</taxon>
        <taxon>Actinomycetes</taxon>
        <taxon>Kitasatosporales</taxon>
        <taxon>Streptomycetaceae</taxon>
        <taxon>Streptomyces</taxon>
    </lineage>
</organism>